<dbReference type="PANTHER" id="PTHR46670:SF3">
    <property type="entry name" value="ENDONUCLEASE_EXONUCLEASE_PHOSPHATASE DOMAIN-CONTAINING PROTEIN"/>
    <property type="match status" value="1"/>
</dbReference>
<keyword evidence="2" id="KW-1185">Reference proteome</keyword>
<reference evidence="1 2" key="1">
    <citation type="submission" date="2024-01" db="EMBL/GenBank/DDBJ databases">
        <title>The genome of the rayed Mediterranean limpet Patella caerulea (Linnaeus, 1758).</title>
        <authorList>
            <person name="Anh-Thu Weber A."/>
            <person name="Halstead-Nussloch G."/>
        </authorList>
    </citation>
    <scope>NUCLEOTIDE SEQUENCE [LARGE SCALE GENOMIC DNA]</scope>
    <source>
        <strain evidence="1">AATW-2023a</strain>
        <tissue evidence="1">Whole specimen</tissue>
    </source>
</reference>
<organism evidence="1 2">
    <name type="scientific">Patella caerulea</name>
    <name type="common">Rayed Mediterranean limpet</name>
    <dbReference type="NCBI Taxonomy" id="87958"/>
    <lineage>
        <taxon>Eukaryota</taxon>
        <taxon>Metazoa</taxon>
        <taxon>Spiralia</taxon>
        <taxon>Lophotrochozoa</taxon>
        <taxon>Mollusca</taxon>
        <taxon>Gastropoda</taxon>
        <taxon>Patellogastropoda</taxon>
        <taxon>Patelloidea</taxon>
        <taxon>Patellidae</taxon>
        <taxon>Patella</taxon>
    </lineage>
</organism>
<dbReference type="PANTHER" id="PTHR46670">
    <property type="entry name" value="ENDO/EXONUCLEASE/PHOSPHATASE DOMAIN-CONTAINING PROTEIN"/>
    <property type="match status" value="1"/>
</dbReference>
<dbReference type="Proteomes" id="UP001347796">
    <property type="component" value="Unassembled WGS sequence"/>
</dbReference>
<evidence type="ECO:0000313" key="1">
    <source>
        <dbReference type="EMBL" id="KAK6190543.1"/>
    </source>
</evidence>
<dbReference type="EMBL" id="JAZGQO010000002">
    <property type="protein sequence ID" value="KAK6190543.1"/>
    <property type="molecule type" value="Genomic_DNA"/>
</dbReference>
<gene>
    <name evidence="1" type="ORF">SNE40_002387</name>
</gene>
<accession>A0AAN8K8G0</accession>
<dbReference type="AlphaFoldDB" id="A0AAN8K8G0"/>
<proteinExistence type="predicted"/>
<evidence type="ECO:0000313" key="2">
    <source>
        <dbReference type="Proteomes" id="UP001347796"/>
    </source>
</evidence>
<comment type="caution">
    <text evidence="1">The sequence shown here is derived from an EMBL/GenBank/DDBJ whole genome shotgun (WGS) entry which is preliminary data.</text>
</comment>
<sequence>MSLPTHQHGYALDLVITQDGKRPVRNLGVNNNLISDHFLISFNLNIEKSNLEKKTIEYRKCKTLDIELFKRKLEESLFRNSLNNDDVNTKVDIYNSSIKCVIESVPPL</sequence>
<name>A0AAN8K8G0_PATCE</name>
<protein>
    <submittedName>
        <fullName evidence="1">Uncharacterized protein</fullName>
    </submittedName>
</protein>